<dbReference type="Pfam" id="PF10145">
    <property type="entry name" value="PhageMin_Tail"/>
    <property type="match status" value="1"/>
</dbReference>
<feature type="transmembrane region" description="Helical" evidence="3">
    <location>
        <begin position="466"/>
        <end position="486"/>
    </location>
</feature>
<name>A0A1T5A049_9FIRM</name>
<keyword evidence="3" id="KW-0472">Membrane</keyword>
<feature type="transmembrane region" description="Helical" evidence="3">
    <location>
        <begin position="521"/>
        <end position="543"/>
    </location>
</feature>
<dbReference type="NCBIfam" id="TIGR01760">
    <property type="entry name" value="tape_meas_TP901"/>
    <property type="match status" value="1"/>
</dbReference>
<evidence type="ECO:0000313" key="5">
    <source>
        <dbReference type="EMBL" id="SKB28306.1"/>
    </source>
</evidence>
<organism evidence="5 6">
    <name type="scientific">Acetoanaerobium noterae</name>
    <dbReference type="NCBI Taxonomy" id="745369"/>
    <lineage>
        <taxon>Bacteria</taxon>
        <taxon>Bacillati</taxon>
        <taxon>Bacillota</taxon>
        <taxon>Clostridia</taxon>
        <taxon>Peptostreptococcales</taxon>
        <taxon>Filifactoraceae</taxon>
        <taxon>Acetoanaerobium</taxon>
    </lineage>
</organism>
<dbReference type="AlphaFoldDB" id="A0A1T5A049"/>
<feature type="coiled-coil region" evidence="2">
    <location>
        <begin position="23"/>
        <end position="130"/>
    </location>
</feature>
<accession>A0A1T5A049</accession>
<dbReference type="Gene3D" id="1.20.120.20">
    <property type="entry name" value="Apolipoprotein"/>
    <property type="match status" value="1"/>
</dbReference>
<evidence type="ECO:0000256" key="1">
    <source>
        <dbReference type="ARBA" id="ARBA00022612"/>
    </source>
</evidence>
<keyword evidence="1" id="KW-1188">Viral release from host cell</keyword>
<keyword evidence="6" id="KW-1185">Reference proteome</keyword>
<feature type="transmembrane region" description="Helical" evidence="3">
    <location>
        <begin position="493"/>
        <end position="515"/>
    </location>
</feature>
<dbReference type="Proteomes" id="UP000243406">
    <property type="component" value="Unassembled WGS sequence"/>
</dbReference>
<evidence type="ECO:0000256" key="2">
    <source>
        <dbReference type="SAM" id="Coils"/>
    </source>
</evidence>
<gene>
    <name evidence="5" type="ORF">SAMN02745120_0596</name>
</gene>
<dbReference type="OrthoDB" id="1677957at2"/>
<dbReference type="RefSeq" id="WP_079588562.1">
    <property type="nucleotide sequence ID" value="NZ_FUYN01000001.1"/>
</dbReference>
<dbReference type="PANTHER" id="PTHR37813">
    <property type="entry name" value="FELS-2 PROPHAGE PROTEIN"/>
    <property type="match status" value="1"/>
</dbReference>
<evidence type="ECO:0000259" key="4">
    <source>
        <dbReference type="Pfam" id="PF10145"/>
    </source>
</evidence>
<evidence type="ECO:0000256" key="3">
    <source>
        <dbReference type="SAM" id="Phobius"/>
    </source>
</evidence>
<proteinExistence type="predicted"/>
<keyword evidence="2" id="KW-0175">Coiled coil</keyword>
<sequence length="779" mass="83471">MAGNIKGVIIEIGGNTTKLQTALNDVNKNTKNVQTELKAVERLLKFDPGNTEALAQKQKLLAEQIENTKSKLDTLKDAQEQAKKQLAEGKIGEEQYRAVAREVEFTTKQLKDLEEELKSTNNKWKEFGDKANEAGEKMKGVGEKMSLGITAPIMAIGAGAMVAFNEVDGALDTIVTKTGATGEAIETLSSSFDNVAGNGPYEIQAVGDAIGEVNTQFGLLGPELEQTTELMLRFSAINGQDVTSSTISSKQAIEAFGLTAADIPTVLDAVTKTAQNTGIATDKLFDSIIKGAPQLKALGLDFATSAAVMGRFEQKGIDGGKALSYMAKAQVTFAKDGKTLQEGMGGLIETLGTTSSETERLTLASEYFGSKGAAFMLNAIEQGALSLGDFKNAATDATGAVNSTFEGTLDPIDNYTTAMNNLKLVGNDLASIMQEVMAPALVTISEKLQEFATWFKDLPGPVKETMVVIAGLAAAIGPLLIIFGTIASSITSIITVFGTLGTTFATIGAAVAPLGAAIGAISLPVVAVVAAVGVLIAAGVALYKNWDEVKAFALKTWEDIKTTILGILDKVKADFNKFGTDISTLWTNTWNSVKTFISDTLSNIRIFITTFIQVIKDSWNMFGENLKIVTTAMWDGIKNTFSVKIEEAKDLVRRGLDAIVGFFRNLKIPQFKIPLPHFKINGSFSLNPPSVPKLGVDWYDKGGIFTGPTVIGVGEKRPEFVGALDDLRKIVREESNEGQKIENNFNISSLIVREEADIKKIARELYDMQKRTGRGLGMA</sequence>
<dbReference type="InterPro" id="IPR010090">
    <property type="entry name" value="Phage_tape_meas"/>
</dbReference>
<keyword evidence="3" id="KW-0812">Transmembrane</keyword>
<dbReference type="EMBL" id="FUYN01000001">
    <property type="protein sequence ID" value="SKB28306.1"/>
    <property type="molecule type" value="Genomic_DNA"/>
</dbReference>
<protein>
    <submittedName>
        <fullName evidence="5">Phage tail tape measure protein, TP901 family, core region</fullName>
    </submittedName>
</protein>
<keyword evidence="3" id="KW-1133">Transmembrane helix</keyword>
<reference evidence="6" key="1">
    <citation type="submission" date="2017-02" db="EMBL/GenBank/DDBJ databases">
        <authorList>
            <person name="Varghese N."/>
            <person name="Submissions S."/>
        </authorList>
    </citation>
    <scope>NUCLEOTIDE SEQUENCE [LARGE SCALE GENOMIC DNA]</scope>
    <source>
        <strain evidence="6">ATCC 35199</strain>
    </source>
</reference>
<feature type="domain" description="Phage tail tape measure protein" evidence="4">
    <location>
        <begin position="207"/>
        <end position="347"/>
    </location>
</feature>
<dbReference type="PANTHER" id="PTHR37813:SF1">
    <property type="entry name" value="FELS-2 PROPHAGE PROTEIN"/>
    <property type="match status" value="1"/>
</dbReference>
<evidence type="ECO:0000313" key="6">
    <source>
        <dbReference type="Proteomes" id="UP000243406"/>
    </source>
</evidence>